<proteinExistence type="predicted"/>
<organism evidence="1">
    <name type="scientific">Rhizophora mucronata</name>
    <name type="common">Asiatic mangrove</name>
    <dbReference type="NCBI Taxonomy" id="61149"/>
    <lineage>
        <taxon>Eukaryota</taxon>
        <taxon>Viridiplantae</taxon>
        <taxon>Streptophyta</taxon>
        <taxon>Embryophyta</taxon>
        <taxon>Tracheophyta</taxon>
        <taxon>Spermatophyta</taxon>
        <taxon>Magnoliopsida</taxon>
        <taxon>eudicotyledons</taxon>
        <taxon>Gunneridae</taxon>
        <taxon>Pentapetalae</taxon>
        <taxon>rosids</taxon>
        <taxon>fabids</taxon>
        <taxon>Malpighiales</taxon>
        <taxon>Rhizophoraceae</taxon>
        <taxon>Rhizophora</taxon>
    </lineage>
</organism>
<sequence length="39" mass="4690">MEDEITQMNHFPSYLLQKTKNSADFLSLFHHLPSRTQFH</sequence>
<evidence type="ECO:0000313" key="1">
    <source>
        <dbReference type="EMBL" id="MBX19823.1"/>
    </source>
</evidence>
<accession>A0A2P2LPB9</accession>
<protein>
    <submittedName>
        <fullName evidence="1">Uncharacterized protein</fullName>
    </submittedName>
</protein>
<dbReference type="EMBL" id="GGEC01039339">
    <property type="protein sequence ID" value="MBX19823.1"/>
    <property type="molecule type" value="Transcribed_RNA"/>
</dbReference>
<name>A0A2P2LPB9_RHIMU</name>
<dbReference type="AlphaFoldDB" id="A0A2P2LPB9"/>
<reference evidence="1" key="1">
    <citation type="submission" date="2018-02" db="EMBL/GenBank/DDBJ databases">
        <title>Rhizophora mucronata_Transcriptome.</title>
        <authorList>
            <person name="Meera S.P."/>
            <person name="Sreeshan A."/>
            <person name="Augustine A."/>
        </authorList>
    </citation>
    <scope>NUCLEOTIDE SEQUENCE</scope>
    <source>
        <tissue evidence="1">Leaf</tissue>
    </source>
</reference>